<dbReference type="InterPro" id="IPR052032">
    <property type="entry name" value="ATP-dep_AA_Ligase"/>
</dbReference>
<proteinExistence type="predicted"/>
<reference evidence="7" key="1">
    <citation type="submission" date="2016-11" db="EMBL/GenBank/DDBJ databases">
        <authorList>
            <person name="Varghese N."/>
            <person name="Submissions S."/>
        </authorList>
    </citation>
    <scope>NUCLEOTIDE SEQUENCE [LARGE SCALE GENOMIC DNA]</scope>
    <source>
        <strain evidence="7">DSM 15449</strain>
    </source>
</reference>
<keyword evidence="3 4" id="KW-0067">ATP-binding</keyword>
<feature type="domain" description="ATP-grasp" evidence="5">
    <location>
        <begin position="132"/>
        <end position="324"/>
    </location>
</feature>
<keyword evidence="2 4" id="KW-0547">Nucleotide-binding</keyword>
<evidence type="ECO:0000259" key="5">
    <source>
        <dbReference type="PROSITE" id="PS50975"/>
    </source>
</evidence>
<dbReference type="GO" id="GO:0016874">
    <property type="term" value="F:ligase activity"/>
    <property type="evidence" value="ECO:0007669"/>
    <property type="project" value="UniProtKB-KW"/>
</dbReference>
<name>A0A1M5YR17_9FIRM</name>
<evidence type="ECO:0000256" key="2">
    <source>
        <dbReference type="ARBA" id="ARBA00022741"/>
    </source>
</evidence>
<dbReference type="PROSITE" id="PS50975">
    <property type="entry name" value="ATP_GRASP"/>
    <property type="match status" value="1"/>
</dbReference>
<dbReference type="AlphaFoldDB" id="A0A1M5YR17"/>
<evidence type="ECO:0000313" key="6">
    <source>
        <dbReference type="EMBL" id="SHI14482.1"/>
    </source>
</evidence>
<dbReference type="Proteomes" id="UP000183954">
    <property type="component" value="Unassembled WGS sequence"/>
</dbReference>
<evidence type="ECO:0000256" key="4">
    <source>
        <dbReference type="PROSITE-ProRule" id="PRU00409"/>
    </source>
</evidence>
<evidence type="ECO:0000256" key="3">
    <source>
        <dbReference type="ARBA" id="ARBA00022840"/>
    </source>
</evidence>
<dbReference type="GO" id="GO:0046872">
    <property type="term" value="F:metal ion binding"/>
    <property type="evidence" value="ECO:0007669"/>
    <property type="project" value="InterPro"/>
</dbReference>
<keyword evidence="7" id="KW-1185">Reference proteome</keyword>
<accession>A0A1M5YR17</accession>
<evidence type="ECO:0000256" key="1">
    <source>
        <dbReference type="ARBA" id="ARBA00022598"/>
    </source>
</evidence>
<dbReference type="SUPFAM" id="SSF56059">
    <property type="entry name" value="Glutathione synthetase ATP-binding domain-like"/>
    <property type="match status" value="1"/>
</dbReference>
<dbReference type="Gene3D" id="3.40.50.20">
    <property type="match status" value="1"/>
</dbReference>
<dbReference type="GO" id="GO:0005524">
    <property type="term" value="F:ATP binding"/>
    <property type="evidence" value="ECO:0007669"/>
    <property type="project" value="UniProtKB-UniRule"/>
</dbReference>
<dbReference type="PANTHER" id="PTHR43585">
    <property type="entry name" value="FUMIPYRROLE BIOSYNTHESIS PROTEIN C"/>
    <property type="match status" value="1"/>
</dbReference>
<dbReference type="Pfam" id="PF15632">
    <property type="entry name" value="ATPgrasp_Ter"/>
    <property type="match status" value="1"/>
</dbReference>
<dbReference type="Gene3D" id="3.30.470.20">
    <property type="entry name" value="ATP-grasp fold, B domain"/>
    <property type="match status" value="1"/>
</dbReference>
<sequence>MYNKTKENCLEQVTTNIYFNRCFSSTYKIIESFLSNNNSYKFKIYISHVCANSYLEEVADYFEVEPSLDGSDYVKYCLDFCFKHHINLFVPRYNVTTLINFKEQFEQLGVKVMFIGNSATYQLLDDKFKTYEALKDTDIVAIPKTFCIRNYVDFEKAHDDITKNKSSSCLKPISGIGGDGFKQILEDMKEVDELYKTTGPTIAMDRIVRVLQNSIDINPFMVMEYLEGDEFSIDCLGNKGELIVAIPRRKLDLYRQNIEYREDLIALAQKLTKEFSLSYLYNIQVKYHRGKAYLIEINTRMSAGIHKSCFTGVNFLDLAIKLLMGETVTTPDCIHWGFQIRTTENYEIVPTLAIP</sequence>
<dbReference type="EMBL" id="FQXJ01000008">
    <property type="protein sequence ID" value="SHI14482.1"/>
    <property type="molecule type" value="Genomic_DNA"/>
</dbReference>
<gene>
    <name evidence="6" type="ORF">SAMN02746098_02673</name>
</gene>
<protein>
    <submittedName>
        <fullName evidence="6">ATP-grasp domain-containing protein</fullName>
    </submittedName>
</protein>
<dbReference type="PANTHER" id="PTHR43585:SF2">
    <property type="entry name" value="ATP-GRASP ENZYME FSQD"/>
    <property type="match status" value="1"/>
</dbReference>
<dbReference type="InterPro" id="IPR011761">
    <property type="entry name" value="ATP-grasp"/>
</dbReference>
<dbReference type="STRING" id="1121420.SAMN02746098_02673"/>
<evidence type="ECO:0000313" key="7">
    <source>
        <dbReference type="Proteomes" id="UP000183954"/>
    </source>
</evidence>
<keyword evidence="1" id="KW-0436">Ligase</keyword>
<dbReference type="OrthoDB" id="9803907at2"/>
<organism evidence="6 7">
    <name type="scientific">Desulfosporosinus lacus DSM 15449</name>
    <dbReference type="NCBI Taxonomy" id="1121420"/>
    <lineage>
        <taxon>Bacteria</taxon>
        <taxon>Bacillati</taxon>
        <taxon>Bacillota</taxon>
        <taxon>Clostridia</taxon>
        <taxon>Eubacteriales</taxon>
        <taxon>Desulfitobacteriaceae</taxon>
        <taxon>Desulfosporosinus</taxon>
    </lineage>
</organism>